<dbReference type="InterPro" id="IPR029045">
    <property type="entry name" value="ClpP/crotonase-like_dom_sf"/>
</dbReference>
<reference evidence="6" key="1">
    <citation type="submission" date="2018-05" db="EMBL/GenBank/DDBJ databases">
        <authorList>
            <person name="Lanie J.A."/>
            <person name="Ng W.-L."/>
            <person name="Kazmierczak K.M."/>
            <person name="Andrzejewski T.M."/>
            <person name="Davidsen T.M."/>
            <person name="Wayne K.J."/>
            <person name="Tettelin H."/>
            <person name="Glass J.I."/>
            <person name="Rusch D."/>
            <person name="Podicherti R."/>
            <person name="Tsui H.-C.T."/>
            <person name="Winkler M.E."/>
        </authorList>
    </citation>
    <scope>NUCLEOTIDE SEQUENCE</scope>
</reference>
<dbReference type="PANTHER" id="PTHR43149">
    <property type="entry name" value="ENOYL-COA HYDRATASE"/>
    <property type="match status" value="1"/>
</dbReference>
<dbReference type="InterPro" id="IPR018376">
    <property type="entry name" value="Enoyl-CoA_hyd/isom_CS"/>
</dbReference>
<dbReference type="InterPro" id="IPR001753">
    <property type="entry name" value="Enoyl-CoA_hydra/iso"/>
</dbReference>
<dbReference type="EMBL" id="UINC01001005">
    <property type="protein sequence ID" value="SUZ67214.1"/>
    <property type="molecule type" value="Genomic_DNA"/>
</dbReference>
<evidence type="ECO:0000256" key="5">
    <source>
        <dbReference type="ARBA" id="ARBA00023235"/>
    </source>
</evidence>
<dbReference type="PROSITE" id="PS00166">
    <property type="entry name" value="ENOYL_COA_HYDRATASE"/>
    <property type="match status" value="1"/>
</dbReference>
<evidence type="ECO:0000256" key="3">
    <source>
        <dbReference type="ARBA" id="ARBA00022832"/>
    </source>
</evidence>
<keyword evidence="4" id="KW-0443">Lipid metabolism</keyword>
<dbReference type="AlphaFoldDB" id="A0A381PKU5"/>
<dbReference type="FunFam" id="1.10.12.10:FF:000004">
    <property type="entry name" value="Delta3,5-delta2,4-dienoyl-CoA isomerase"/>
    <property type="match status" value="1"/>
</dbReference>
<evidence type="ECO:0000256" key="1">
    <source>
        <dbReference type="ARBA" id="ARBA00005005"/>
    </source>
</evidence>
<evidence type="ECO:0000313" key="6">
    <source>
        <dbReference type="EMBL" id="SUZ67214.1"/>
    </source>
</evidence>
<keyword evidence="3" id="KW-0276">Fatty acid metabolism</keyword>
<dbReference type="InterPro" id="IPR045002">
    <property type="entry name" value="Ech1-like"/>
</dbReference>
<sequence>MNYSCFDVSIANDVAHIVLNRPDKRNSMIHEFWDELPTIVQSIDQSSTARVIVLSSTGPHFTSGLDTSIFGNSVENSDNPEDVEKSKRQRSAKLYDTIKHMQKSFTCLEQCRMPVIAAIQGGAIGGGVDLVTACDLRYMTEDGFLSIYEINIGMTADVGTFPRITHLLPEGVVKELAYTGRRISAQEAKQHGLVNEIYTDHEAMLEATMGIARQIATKAPLAVYGSKKIINHSRDHSTADSLDYISLWNASMLQPDEISEAFAAAQEEREGDFVDLPAARRKMGTGINE</sequence>
<keyword evidence="5" id="KW-0413">Isomerase</keyword>
<evidence type="ECO:0008006" key="7">
    <source>
        <dbReference type="Google" id="ProtNLM"/>
    </source>
</evidence>
<dbReference type="GO" id="GO:0016853">
    <property type="term" value="F:isomerase activity"/>
    <property type="evidence" value="ECO:0007669"/>
    <property type="project" value="UniProtKB-KW"/>
</dbReference>
<dbReference type="NCBIfam" id="NF004794">
    <property type="entry name" value="PRK06142.1"/>
    <property type="match status" value="1"/>
</dbReference>
<evidence type="ECO:0000256" key="2">
    <source>
        <dbReference type="ARBA" id="ARBA00005254"/>
    </source>
</evidence>
<dbReference type="GO" id="GO:0006635">
    <property type="term" value="P:fatty acid beta-oxidation"/>
    <property type="evidence" value="ECO:0007669"/>
    <property type="project" value="UniProtKB-UniPathway"/>
</dbReference>
<name>A0A381PKU5_9ZZZZ</name>
<dbReference type="SUPFAM" id="SSF52096">
    <property type="entry name" value="ClpP/crotonase"/>
    <property type="match status" value="1"/>
</dbReference>
<dbReference type="InterPro" id="IPR014748">
    <property type="entry name" value="Enoyl-CoA_hydra_C"/>
</dbReference>
<dbReference type="Gene3D" id="1.10.12.10">
    <property type="entry name" value="Lyase 2-enoyl-coa Hydratase, Chain A, domain 2"/>
    <property type="match status" value="1"/>
</dbReference>
<proteinExistence type="inferred from homology"/>
<protein>
    <recommendedName>
        <fullName evidence="7">Enoyl-CoA hydratase</fullName>
    </recommendedName>
</protein>
<dbReference type="CDD" id="cd06558">
    <property type="entry name" value="crotonase-like"/>
    <property type="match status" value="1"/>
</dbReference>
<organism evidence="6">
    <name type="scientific">marine metagenome</name>
    <dbReference type="NCBI Taxonomy" id="408172"/>
    <lineage>
        <taxon>unclassified sequences</taxon>
        <taxon>metagenomes</taxon>
        <taxon>ecological metagenomes</taxon>
    </lineage>
</organism>
<evidence type="ECO:0000256" key="4">
    <source>
        <dbReference type="ARBA" id="ARBA00023098"/>
    </source>
</evidence>
<dbReference type="Gene3D" id="3.90.226.10">
    <property type="entry name" value="2-enoyl-CoA Hydratase, Chain A, domain 1"/>
    <property type="match status" value="1"/>
</dbReference>
<dbReference type="UniPathway" id="UPA00659"/>
<accession>A0A381PKU5</accession>
<dbReference type="Pfam" id="PF00378">
    <property type="entry name" value="ECH_1"/>
    <property type="match status" value="1"/>
</dbReference>
<comment type="pathway">
    <text evidence="1">Lipid metabolism; fatty acid beta-oxidation.</text>
</comment>
<gene>
    <name evidence="6" type="ORF">METZ01_LOCUS20068</name>
</gene>
<comment type="similarity">
    <text evidence="2">Belongs to the enoyl-CoA hydratase/isomerase family.</text>
</comment>